<evidence type="ECO:0000313" key="1">
    <source>
        <dbReference type="EMBL" id="SVD80539.1"/>
    </source>
</evidence>
<feature type="non-terminal residue" evidence="1">
    <location>
        <position position="26"/>
    </location>
</feature>
<sequence length="26" mass="2941">MFLEPTFLAIQFLNGLQLASLLFLLS</sequence>
<gene>
    <name evidence="1" type="ORF">METZ01_LOCUS433393</name>
</gene>
<accession>A0A382YC27</accession>
<dbReference type="EMBL" id="UINC01174422">
    <property type="protein sequence ID" value="SVD80539.1"/>
    <property type="molecule type" value="Genomic_DNA"/>
</dbReference>
<dbReference type="AlphaFoldDB" id="A0A382YC27"/>
<name>A0A382YC27_9ZZZZ</name>
<protein>
    <submittedName>
        <fullName evidence="1">Uncharacterized protein</fullName>
    </submittedName>
</protein>
<organism evidence="1">
    <name type="scientific">marine metagenome</name>
    <dbReference type="NCBI Taxonomy" id="408172"/>
    <lineage>
        <taxon>unclassified sequences</taxon>
        <taxon>metagenomes</taxon>
        <taxon>ecological metagenomes</taxon>
    </lineage>
</organism>
<reference evidence="1" key="1">
    <citation type="submission" date="2018-05" db="EMBL/GenBank/DDBJ databases">
        <authorList>
            <person name="Lanie J.A."/>
            <person name="Ng W.-L."/>
            <person name="Kazmierczak K.M."/>
            <person name="Andrzejewski T.M."/>
            <person name="Davidsen T.M."/>
            <person name="Wayne K.J."/>
            <person name="Tettelin H."/>
            <person name="Glass J.I."/>
            <person name="Rusch D."/>
            <person name="Podicherti R."/>
            <person name="Tsui H.-C.T."/>
            <person name="Winkler M.E."/>
        </authorList>
    </citation>
    <scope>NUCLEOTIDE SEQUENCE</scope>
</reference>
<proteinExistence type="predicted"/>